<dbReference type="Pfam" id="PF13585">
    <property type="entry name" value="CHU_C"/>
    <property type="match status" value="1"/>
</dbReference>
<dbReference type="InterPro" id="IPR011042">
    <property type="entry name" value="6-blade_b-propeller_TolB-like"/>
</dbReference>
<keyword evidence="3" id="KW-1185">Reference proteome</keyword>
<protein>
    <submittedName>
        <fullName evidence="2">Gliding motility-associated C-terminal domain-containing protein</fullName>
    </submittedName>
</protein>
<dbReference type="NCBIfam" id="TIGR04131">
    <property type="entry name" value="Bac_Flav_CTERM"/>
    <property type="match status" value="1"/>
</dbReference>
<accession>A0A1H3ACP2</accession>
<dbReference type="STRING" id="762486.SAMN05444411_10493"/>
<dbReference type="AlphaFoldDB" id="A0A1H3ACP2"/>
<reference evidence="2 3" key="1">
    <citation type="submission" date="2016-10" db="EMBL/GenBank/DDBJ databases">
        <authorList>
            <person name="de Groot N.N."/>
        </authorList>
    </citation>
    <scope>NUCLEOTIDE SEQUENCE [LARGE SCALE GENOMIC DNA]</scope>
    <source>
        <strain evidence="2 3">DSM 24956</strain>
    </source>
</reference>
<dbReference type="Gene3D" id="2.120.10.30">
    <property type="entry name" value="TolB, C-terminal domain"/>
    <property type="match status" value="1"/>
</dbReference>
<name>A0A1H3ACP2_9FLAO</name>
<dbReference type="SUPFAM" id="SSF50956">
    <property type="entry name" value="Thermostable phytase (3-phytase)"/>
    <property type="match status" value="1"/>
</dbReference>
<gene>
    <name evidence="2" type="ORF">SAMN05444411_10493</name>
</gene>
<evidence type="ECO:0000313" key="3">
    <source>
        <dbReference type="Proteomes" id="UP000199595"/>
    </source>
</evidence>
<feature type="chain" id="PRO_5011564157" evidence="1">
    <location>
        <begin position="19"/>
        <end position="1117"/>
    </location>
</feature>
<dbReference type="OrthoDB" id="9765926at2"/>
<feature type="signal peptide" evidence="1">
    <location>
        <begin position="1"/>
        <end position="18"/>
    </location>
</feature>
<organism evidence="2 3">
    <name type="scientific">Lutibacter oricola</name>
    <dbReference type="NCBI Taxonomy" id="762486"/>
    <lineage>
        <taxon>Bacteria</taxon>
        <taxon>Pseudomonadati</taxon>
        <taxon>Bacteroidota</taxon>
        <taxon>Flavobacteriia</taxon>
        <taxon>Flavobacteriales</taxon>
        <taxon>Flavobacteriaceae</taxon>
        <taxon>Lutibacter</taxon>
    </lineage>
</organism>
<evidence type="ECO:0000256" key="1">
    <source>
        <dbReference type="SAM" id="SignalP"/>
    </source>
</evidence>
<keyword evidence="1" id="KW-0732">Signal</keyword>
<dbReference type="InterPro" id="IPR026341">
    <property type="entry name" value="T9SS_type_B"/>
</dbReference>
<sequence length="1117" mass="121909">MKKLVLILFILFSSLSYSQGEANFWYFGLNAGIDFNGGTPSPINGSLSTNEGCSSFSDKDGNLLFYSDGTTVWDRTNNVMPNGSGLLGSSSSTQSAIIVPHPGNTDVFYIFTVGANFTGSNPGLNAYTVDMTLNGGLGDVFGAAINLSDGRDNDWTEKVTSVKGADCNSYWIISLVDNSFYSYKVDTTGLINTPVISNVNYNTVDNRGYLKVSPDGTKIACATFNANNSDQAREGRLHLYSFNDATGVVSNDAIGLITDARADGEPYGVEFSPNSTKLYTSVFTGTNNTIYQFDLTNTDIPASKTVINSKVGYRGALQLAPNGKIYATVPVDYYNGTNFLDAINVPDALGTACNFENDALDLNGSFAMQGLPPFIASILIPVEITDGVTTVNINNTTVKKCVGDSFNLEPQNIPGTPIYTWTYNSTVISSASTLNIPSLGVSDSGVYNFHCETTDLCGFKTIYEGEITLEVYTNPTLLKPANIEQCDDDNDGLYNFDLPSLKDTEFLNGQDPAIFEITYFTSQTDADANTNAITTTYQNSSAYSTDTIYARIHNKGNINCYLTESFTIQIFETPTPSTTIVNYAICDSNIVGTDTDGIEEFDLTTKETEILNGQNPAYFNITYFTNAALTNTITTPTAFQNTISGLQTIYVLVENASNNTCSATTSFNVEVFTLPIINSNFTFKQCDEDGVTDGFTDFNLDEANDYLTNGDTALTVTYFDSFNNADTNNSPIVSAPHNNSTLSTVFARIENTNGCHRVAQVDLLVSATSFPAGYLKTITACDDDAVIDGLHEFDLSGYEAEIIALFPSGQNLSVAYYRNLLDAQLEQNEIPTDVEYTNEVAFDQTLFVRVESDDNGECFGMGQHLQLIVQPRPEFEIPSTEIFCQNLPYVEVDVTNANGIYTYQWFDSSGTLISTDSNAFISSEGEYTAVATSLEGCESFPQTITIVPSIIATITLDDITVVDDTKNNSVTIEALNLGIGDYEFTLDDIDGIYQDDPVFENVVPGIRTIFIRDKNNCGAAQIDVSVIGYPKFFTPNNDGYNDTWQVLGVNENFYATSNILIFDRFGKLITKIDPKGNGWNGVYNGQTLPAADYWFSVELTDKDNNTRIKKGHFSLVR</sequence>
<dbReference type="EMBL" id="FNNJ01000004">
    <property type="protein sequence ID" value="SDX27482.1"/>
    <property type="molecule type" value="Genomic_DNA"/>
</dbReference>
<dbReference type="Proteomes" id="UP000199595">
    <property type="component" value="Unassembled WGS sequence"/>
</dbReference>
<proteinExistence type="predicted"/>
<evidence type="ECO:0000313" key="2">
    <source>
        <dbReference type="EMBL" id="SDX27482.1"/>
    </source>
</evidence>
<dbReference type="RefSeq" id="WP_090122886.1">
    <property type="nucleotide sequence ID" value="NZ_FNNJ01000004.1"/>
</dbReference>